<evidence type="ECO:0000313" key="2">
    <source>
        <dbReference type="EMBL" id="MCG9973281.1"/>
    </source>
</evidence>
<organism evidence="2 3">
    <name type="scientific">Christiangramia crocea</name>
    <dbReference type="NCBI Taxonomy" id="2904124"/>
    <lineage>
        <taxon>Bacteria</taxon>
        <taxon>Pseudomonadati</taxon>
        <taxon>Bacteroidota</taxon>
        <taxon>Flavobacteriia</taxon>
        <taxon>Flavobacteriales</taxon>
        <taxon>Flavobacteriaceae</taxon>
        <taxon>Christiangramia</taxon>
    </lineage>
</organism>
<protein>
    <submittedName>
        <fullName evidence="2">CoA-binding protein</fullName>
    </submittedName>
</protein>
<accession>A0A9X1UZX1</accession>
<dbReference type="InterPro" id="IPR003781">
    <property type="entry name" value="CoA-bd"/>
</dbReference>
<comment type="caution">
    <text evidence="2">The sequence shown here is derived from an EMBL/GenBank/DDBJ whole genome shotgun (WGS) entry which is preliminary data.</text>
</comment>
<feature type="domain" description="CoA-binding" evidence="1">
    <location>
        <begin position="3"/>
        <end position="115"/>
    </location>
</feature>
<gene>
    <name evidence="2" type="ORF">LU635_16640</name>
</gene>
<dbReference type="Pfam" id="PF13380">
    <property type="entry name" value="CoA_binding_2"/>
    <property type="match status" value="1"/>
</dbReference>
<evidence type="ECO:0000313" key="3">
    <source>
        <dbReference type="Proteomes" id="UP001139344"/>
    </source>
</evidence>
<dbReference type="Proteomes" id="UP001139344">
    <property type="component" value="Unassembled WGS sequence"/>
</dbReference>
<dbReference type="RefSeq" id="WP_240100714.1">
    <property type="nucleotide sequence ID" value="NZ_JAJSON010000030.1"/>
</dbReference>
<name>A0A9X1UZX1_9FLAO</name>
<dbReference type="InterPro" id="IPR036291">
    <property type="entry name" value="NAD(P)-bd_dom_sf"/>
</dbReference>
<evidence type="ECO:0000259" key="1">
    <source>
        <dbReference type="Pfam" id="PF13380"/>
    </source>
</evidence>
<dbReference type="SUPFAM" id="SSF51735">
    <property type="entry name" value="NAD(P)-binding Rossmann-fold domains"/>
    <property type="match status" value="1"/>
</dbReference>
<dbReference type="EMBL" id="JAJSON010000030">
    <property type="protein sequence ID" value="MCG9973281.1"/>
    <property type="molecule type" value="Genomic_DNA"/>
</dbReference>
<keyword evidence="3" id="KW-1185">Reference proteome</keyword>
<proteinExistence type="predicted"/>
<dbReference type="Gene3D" id="3.40.50.720">
    <property type="entry name" value="NAD(P)-binding Rossmann-like Domain"/>
    <property type="match status" value="1"/>
</dbReference>
<dbReference type="AlphaFoldDB" id="A0A9X1UZX1"/>
<reference evidence="2" key="1">
    <citation type="submission" date="2021-12" db="EMBL/GenBank/DDBJ databases">
        <title>Description of Gramella crocea sp. nov., a new bacterium isolated from activated sludge.</title>
        <authorList>
            <person name="Zhang X."/>
        </authorList>
    </citation>
    <scope>NUCLEOTIDE SEQUENCE</scope>
    <source>
        <strain evidence="2">YB25</strain>
    </source>
</reference>
<sequence length="120" mass="13655">MKKKTLVLGASLNPARYSNLAINRLVKHGQPTVAIGLRKGSVNGVDIETEKLPFKSVDTITLYLNAKRQKEYYDYILSLQPKRVIFNPGTENPELYDLLRKNGIRFENACTLVMLSTHQY</sequence>